<feature type="domain" description="Helicase ATP-binding" evidence="11">
    <location>
        <begin position="299"/>
        <end position="477"/>
    </location>
</feature>
<dbReference type="CDD" id="cd18800">
    <property type="entry name" value="SF2_C_EcoR124I-like"/>
    <property type="match status" value="1"/>
</dbReference>
<dbReference type="InterPro" id="IPR055180">
    <property type="entry name" value="HsdR_RecA-like_helicase_dom_2"/>
</dbReference>
<evidence type="ECO:0000256" key="6">
    <source>
        <dbReference type="ARBA" id="ARBA00022759"/>
    </source>
</evidence>
<dbReference type="InterPro" id="IPR021810">
    <property type="entry name" value="T1RH-like_C"/>
</dbReference>
<dbReference type="GO" id="GO:0003677">
    <property type="term" value="F:DNA binding"/>
    <property type="evidence" value="ECO:0007669"/>
    <property type="project" value="UniProtKB-KW"/>
</dbReference>
<comment type="caution">
    <text evidence="12">The sequence shown here is derived from an EMBL/GenBank/DDBJ whole genome shotgun (WGS) entry which is preliminary data.</text>
</comment>
<accession>A0A150TBQ1</accession>
<proteinExistence type="inferred from homology"/>
<evidence type="ECO:0000259" key="11">
    <source>
        <dbReference type="PROSITE" id="PS51192"/>
    </source>
</evidence>
<keyword evidence="3" id="KW-0540">Nuclease</keyword>
<organism evidence="12 13">
    <name type="scientific">Sorangium cellulosum</name>
    <name type="common">Polyangium cellulosum</name>
    <dbReference type="NCBI Taxonomy" id="56"/>
    <lineage>
        <taxon>Bacteria</taxon>
        <taxon>Pseudomonadati</taxon>
        <taxon>Myxococcota</taxon>
        <taxon>Polyangia</taxon>
        <taxon>Polyangiales</taxon>
        <taxon>Polyangiaceae</taxon>
        <taxon>Sorangium</taxon>
    </lineage>
</organism>
<keyword evidence="7 10" id="KW-0378">Hydrolase</keyword>
<dbReference type="PANTHER" id="PTHR30195">
    <property type="entry name" value="TYPE I SITE-SPECIFIC DEOXYRIBONUCLEASE PROTEIN SUBUNIT M AND R"/>
    <property type="match status" value="1"/>
</dbReference>
<reference evidence="12 13" key="1">
    <citation type="submission" date="2014-02" db="EMBL/GenBank/DDBJ databases">
        <title>The small core and large imbalanced accessory genome model reveals a collaborative survival strategy of Sorangium cellulosum strains in nature.</title>
        <authorList>
            <person name="Han K."/>
            <person name="Peng R."/>
            <person name="Blom J."/>
            <person name="Li Y.-Z."/>
        </authorList>
    </citation>
    <scope>NUCLEOTIDE SEQUENCE [LARGE SCALE GENOMIC DNA]</scope>
    <source>
        <strain evidence="12 13">So0007-03</strain>
    </source>
</reference>
<evidence type="ECO:0000256" key="2">
    <source>
        <dbReference type="ARBA" id="ARBA00008598"/>
    </source>
</evidence>
<dbReference type="InterPro" id="IPR014001">
    <property type="entry name" value="Helicase_ATP-bd"/>
</dbReference>
<dbReference type="NCBIfam" id="TIGR00348">
    <property type="entry name" value="hsdR"/>
    <property type="match status" value="1"/>
</dbReference>
<dbReference type="EC" id="3.1.21.3" evidence="10"/>
<evidence type="ECO:0000256" key="8">
    <source>
        <dbReference type="ARBA" id="ARBA00022840"/>
    </source>
</evidence>
<gene>
    <name evidence="12" type="ORF">BE21_55370</name>
</gene>
<dbReference type="PROSITE" id="PS51192">
    <property type="entry name" value="HELICASE_ATP_BIND_1"/>
    <property type="match status" value="1"/>
</dbReference>
<dbReference type="AlphaFoldDB" id="A0A150TBQ1"/>
<evidence type="ECO:0000256" key="3">
    <source>
        <dbReference type="ARBA" id="ARBA00022722"/>
    </source>
</evidence>
<comment type="similarity">
    <text evidence="2 10">Belongs to the HsdR family.</text>
</comment>
<dbReference type="Gene3D" id="3.40.50.300">
    <property type="entry name" value="P-loop containing nucleotide triphosphate hydrolases"/>
    <property type="match status" value="2"/>
</dbReference>
<protein>
    <recommendedName>
        <fullName evidence="10">Type I restriction enzyme endonuclease subunit</fullName>
        <shortName evidence="10">R protein</shortName>
        <ecNumber evidence="10">3.1.21.3</ecNumber>
    </recommendedName>
</protein>
<dbReference type="GO" id="GO:0009035">
    <property type="term" value="F:type I site-specific deoxyribonuclease activity"/>
    <property type="evidence" value="ECO:0007669"/>
    <property type="project" value="UniProtKB-EC"/>
</dbReference>
<keyword evidence="12" id="KW-0347">Helicase</keyword>
<dbReference type="Pfam" id="PF11867">
    <property type="entry name" value="T1RH-like_C"/>
    <property type="match status" value="1"/>
</dbReference>
<evidence type="ECO:0000256" key="5">
    <source>
        <dbReference type="ARBA" id="ARBA00022747"/>
    </source>
</evidence>
<evidence type="ECO:0000256" key="10">
    <source>
        <dbReference type="RuleBase" id="RU364115"/>
    </source>
</evidence>
<comment type="subunit">
    <text evidence="10">The type I restriction/modification system is composed of three polypeptides R, M and S.</text>
</comment>
<dbReference type="InterPro" id="IPR040980">
    <property type="entry name" value="SWI2_SNF2"/>
</dbReference>
<dbReference type="SMART" id="SM00487">
    <property type="entry name" value="DEXDc"/>
    <property type="match status" value="1"/>
</dbReference>
<dbReference type="InterPro" id="IPR027417">
    <property type="entry name" value="P-loop_NTPase"/>
</dbReference>
<dbReference type="PANTHER" id="PTHR30195:SF15">
    <property type="entry name" value="TYPE I RESTRICTION ENZYME HINDI ENDONUCLEASE SUBUNIT"/>
    <property type="match status" value="1"/>
</dbReference>
<dbReference type="SUPFAM" id="SSF52540">
    <property type="entry name" value="P-loop containing nucleoside triphosphate hydrolases"/>
    <property type="match status" value="2"/>
</dbReference>
<evidence type="ECO:0000256" key="9">
    <source>
        <dbReference type="ARBA" id="ARBA00023125"/>
    </source>
</evidence>
<comment type="catalytic activity">
    <reaction evidence="1 10">
        <text>Endonucleolytic cleavage of DNA to give random double-stranded fragments with terminal 5'-phosphates, ATP is simultaneously hydrolyzed.</text>
        <dbReference type="EC" id="3.1.21.3"/>
    </reaction>
</comment>
<dbReference type="Gene3D" id="3.90.1570.50">
    <property type="match status" value="1"/>
</dbReference>
<dbReference type="InterPro" id="IPR051268">
    <property type="entry name" value="Type-I_R_enzyme_R_subunit"/>
</dbReference>
<dbReference type="CDD" id="cd18030">
    <property type="entry name" value="DEXHc_RE_I_HsdR"/>
    <property type="match status" value="1"/>
</dbReference>
<comment type="function">
    <text evidence="10">Subunit R is required for both nuclease and ATPase activities, but not for modification.</text>
</comment>
<keyword evidence="9 10" id="KW-0238">DNA-binding</keyword>
<keyword evidence="6" id="KW-0255">Endonuclease</keyword>
<keyword evidence="8 10" id="KW-0067">ATP-binding</keyword>
<dbReference type="InterPro" id="IPR007409">
    <property type="entry name" value="Restrct_endonuc_type1_HsdR_N"/>
</dbReference>
<keyword evidence="4 10" id="KW-0547">Nucleotide-binding</keyword>
<dbReference type="Pfam" id="PF04313">
    <property type="entry name" value="HSDR_N"/>
    <property type="match status" value="1"/>
</dbReference>
<dbReference type="GO" id="GO:0005524">
    <property type="term" value="F:ATP binding"/>
    <property type="evidence" value="ECO:0007669"/>
    <property type="project" value="UniProtKB-KW"/>
</dbReference>
<dbReference type="Pfam" id="PF18766">
    <property type="entry name" value="SWI2_SNF2"/>
    <property type="match status" value="1"/>
</dbReference>
<dbReference type="EMBL" id="JEME01003158">
    <property type="protein sequence ID" value="KYG02153.1"/>
    <property type="molecule type" value="Genomic_DNA"/>
</dbReference>
<dbReference type="Proteomes" id="UP000075502">
    <property type="component" value="Unassembled WGS sequence"/>
</dbReference>
<evidence type="ECO:0000256" key="4">
    <source>
        <dbReference type="ARBA" id="ARBA00022741"/>
    </source>
</evidence>
<dbReference type="InterPro" id="IPR004473">
    <property type="entry name" value="Restrct_endonuc_typeI_HsdR"/>
</dbReference>
<evidence type="ECO:0000256" key="7">
    <source>
        <dbReference type="ARBA" id="ARBA00022801"/>
    </source>
</evidence>
<keyword evidence="5 10" id="KW-0680">Restriction system</keyword>
<name>A0A150TBQ1_SORCE</name>
<dbReference type="GO" id="GO:0009307">
    <property type="term" value="P:DNA restriction-modification system"/>
    <property type="evidence" value="ECO:0007669"/>
    <property type="project" value="UniProtKB-KW"/>
</dbReference>
<evidence type="ECO:0000313" key="12">
    <source>
        <dbReference type="EMBL" id="KYG02153.1"/>
    </source>
</evidence>
<dbReference type="CDD" id="cd22332">
    <property type="entry name" value="HsdR_N"/>
    <property type="match status" value="1"/>
</dbReference>
<dbReference type="GO" id="GO:0004386">
    <property type="term" value="F:helicase activity"/>
    <property type="evidence" value="ECO:0007669"/>
    <property type="project" value="UniProtKB-KW"/>
</dbReference>
<evidence type="ECO:0000256" key="1">
    <source>
        <dbReference type="ARBA" id="ARBA00000851"/>
    </source>
</evidence>
<evidence type="ECO:0000313" key="13">
    <source>
        <dbReference type="Proteomes" id="UP000075502"/>
    </source>
</evidence>
<sequence>MSPPGTAWNEVSLSEDPAVALLEKLGYRYVAPETLEAEREGLKQPLLPARLAKALKKLNPWLSDDNLHKAVRSVGAVQSATLIEASQTVYNTLAHTRSFEQDLGDGRKSHDVRFLDFDKPSNNEFLVTRQYAVKGAKKTIRPDIVVFVNGLPLAVIECKNPTLGEAWKLEAIDQFSRYQELDDKYRELGAPRLFETVQVLIATCDQAAVYGTVTTPYRFFAEWKTPWPMPPEKLRALVGREPTAQDVTLAGLLAPQNLLDLVRSFVVFEPDRDTGRVVRKLCRYQQFTAVNKAIERARAAKKPADRGGVVWHTQGSGKSLTMLWLALKLRRDPLHENPTLVLVTDRKDLDAQITGTFQACKFPNPERAESVRHLRELLSGPPGKTVLTTVQKFQELAAAGGKREKREKRAARQEHPVLSDAHNLFVLTDEAHRTQYGGLAANMRKALPNAAFFGFTGTPIDKKDRSTLSTFGPYIDTYTIEQAVADGATVPIFYEGRLPALRIIGNTLDALFDRVFADRSTEEREAIKKRYANEQTLAGAPKRVEAICLDLIDHYTKAIQPGGFKAQIVACTRENAVLYKETLDRLHGPPSAIVISGSNKDAAHLVKHHTSEDQRKALIDRFLVKDDPLKVLVVCDMLLTGFDAPIEQVMYLDSPLKEHTLLQAIARVNRTAQGKSYGLVVDYWGVSEALTEALEIFAPAEVKGAMAPMTDELPRLQARHAAALGYFARVKDKDDLDACIAVLEPEDVRAEFDAAFKRFSQSLDMLLPDPSALPYVADARWLGKIRQSAAAKFRDSKIDISDCGAKVRKLIEEAVAADGIEILVKPISLFAPELEDKLKKLKTPEARASEMEHALREEIHVRLDDDPVFFTSLRERLEQIIEDRKAKRIDAAKQMLLFDEVKKKIHNRAQTAETLGLSETGLAIYGLISERKPLNAAETTGNAYGKVDEAKKELASLLEEQIEPQVSLVDWVHKDDVQREMRRRIKRQLRAAGFAGDTIDATADSIVDLMKRRRGR</sequence>
<dbReference type="Pfam" id="PF22679">
    <property type="entry name" value="T1R_D3-like"/>
    <property type="match status" value="1"/>
</dbReference>